<sequence length="290" mass="32132">MSNNLTEFKKDKNAMAALQKISSYEGILNIEGMAPYMVNMGGKPYISKGGLSLKLQEVANKRGGIKAILSIPVSYAHEGPEEMQKFLNLPPQLLDKILKERDYDMAAFTTPKGTALNKCIIIFGDGLKVSETAIANKENVKMSTIHGFLDVMAATRAYNRCVKKITAEGFMDANLIDEENFDYTEDDFVEDGELPFQCHGGGDGENQQMGEETQSAQERERGGEKKIEILEPCEPNNESMGQDVSKTTENKMICSECKTEINQAVSIFSKNKFGKELCISCQKNISKTFS</sequence>
<dbReference type="Proteomes" id="UP000242520">
    <property type="component" value="Unassembled WGS sequence"/>
</dbReference>
<reference evidence="3" key="1">
    <citation type="submission" date="2016-11" db="EMBL/GenBank/DDBJ databases">
        <authorList>
            <person name="Varghese N."/>
            <person name="Submissions S."/>
        </authorList>
    </citation>
    <scope>NUCLEOTIDE SEQUENCE [LARGE SCALE GENOMIC DNA]</scope>
    <source>
        <strain evidence="3">DSM 15285</strain>
    </source>
</reference>
<evidence type="ECO:0000313" key="2">
    <source>
        <dbReference type="EMBL" id="SHH06379.1"/>
    </source>
</evidence>
<dbReference type="RefSeq" id="WP_072723609.1">
    <property type="nucleotide sequence ID" value="NZ_FQXH01000007.1"/>
</dbReference>
<feature type="region of interest" description="Disordered" evidence="1">
    <location>
        <begin position="201"/>
        <end position="224"/>
    </location>
</feature>
<gene>
    <name evidence="2" type="ORF">SAMN02744040_00656</name>
</gene>
<dbReference type="EMBL" id="FQXH01000007">
    <property type="protein sequence ID" value="SHH06379.1"/>
    <property type="molecule type" value="Genomic_DNA"/>
</dbReference>
<evidence type="ECO:0000313" key="3">
    <source>
        <dbReference type="Proteomes" id="UP000242520"/>
    </source>
</evidence>
<proteinExistence type="predicted"/>
<keyword evidence="3" id="KW-1185">Reference proteome</keyword>
<dbReference type="AlphaFoldDB" id="A0A1M5PY41"/>
<name>A0A1M5PY41_9FIRM</name>
<feature type="compositionally biased region" description="Polar residues" evidence="1">
    <location>
        <begin position="205"/>
        <end position="216"/>
    </location>
</feature>
<dbReference type="STRING" id="1123350.SAMN02744040_00656"/>
<organism evidence="2 3">
    <name type="scientific">Tepidibacter thalassicus DSM 15285</name>
    <dbReference type="NCBI Taxonomy" id="1123350"/>
    <lineage>
        <taxon>Bacteria</taxon>
        <taxon>Bacillati</taxon>
        <taxon>Bacillota</taxon>
        <taxon>Clostridia</taxon>
        <taxon>Peptostreptococcales</taxon>
        <taxon>Peptostreptococcaceae</taxon>
        <taxon>Tepidibacter</taxon>
    </lineage>
</organism>
<protein>
    <submittedName>
        <fullName evidence="2">Uncharacterized protein</fullName>
    </submittedName>
</protein>
<evidence type="ECO:0000256" key="1">
    <source>
        <dbReference type="SAM" id="MobiDB-lite"/>
    </source>
</evidence>
<dbReference type="OrthoDB" id="9805874at2"/>
<accession>A0A1M5PY41</accession>